<dbReference type="SUPFAM" id="SSF56801">
    <property type="entry name" value="Acetyl-CoA synthetase-like"/>
    <property type="match status" value="2"/>
</dbReference>
<dbReference type="InterPro" id="IPR020845">
    <property type="entry name" value="AMP-binding_CS"/>
</dbReference>
<gene>
    <name evidence="6" type="ORF">PEGY_LOCUS10136</name>
</gene>
<evidence type="ECO:0000259" key="5">
    <source>
        <dbReference type="PROSITE" id="PS50075"/>
    </source>
</evidence>
<dbReference type="PANTHER" id="PTHR45527:SF11">
    <property type="entry name" value="NONRIBOSOMAL PEPTIDE SYNTHETASE 5"/>
    <property type="match status" value="1"/>
</dbReference>
<dbReference type="Pfam" id="PF00668">
    <property type="entry name" value="Condensation"/>
    <property type="match status" value="2"/>
</dbReference>
<dbReference type="Gene3D" id="3.30.559.10">
    <property type="entry name" value="Chloramphenicol acetyltransferase-like domain"/>
    <property type="match status" value="2"/>
</dbReference>
<dbReference type="Pfam" id="PF00501">
    <property type="entry name" value="AMP-binding"/>
    <property type="match status" value="2"/>
</dbReference>
<dbReference type="InterPro" id="IPR036736">
    <property type="entry name" value="ACP-like_sf"/>
</dbReference>
<comment type="caution">
    <text evidence="6">The sequence shown here is derived from an EMBL/GenBank/DDBJ whole genome shotgun (WGS) entry which is preliminary data.</text>
</comment>
<evidence type="ECO:0000256" key="4">
    <source>
        <dbReference type="ARBA" id="ARBA00029454"/>
    </source>
</evidence>
<dbReference type="Gene3D" id="1.10.1200.10">
    <property type="entry name" value="ACP-like"/>
    <property type="match status" value="1"/>
</dbReference>
<dbReference type="Gene3D" id="3.40.50.12780">
    <property type="entry name" value="N-terminal domain of ligase-like"/>
    <property type="match status" value="2"/>
</dbReference>
<dbReference type="InterPro" id="IPR006162">
    <property type="entry name" value="Ppantetheine_attach_site"/>
</dbReference>
<dbReference type="Pfam" id="PF00550">
    <property type="entry name" value="PP-binding"/>
    <property type="match status" value="1"/>
</dbReference>
<dbReference type="InterPro" id="IPR020806">
    <property type="entry name" value="PKS_PP-bd"/>
</dbReference>
<accession>A0A9W4P7I4</accession>
<evidence type="ECO:0000256" key="3">
    <source>
        <dbReference type="ARBA" id="ARBA00022598"/>
    </source>
</evidence>
<keyword evidence="2" id="KW-0597">Phosphoprotein</keyword>
<dbReference type="GO" id="GO:0043041">
    <property type="term" value="P:amino acid activation for nonribosomal peptide biosynthetic process"/>
    <property type="evidence" value="ECO:0007669"/>
    <property type="project" value="TreeGrafter"/>
</dbReference>
<dbReference type="GO" id="GO:0005737">
    <property type="term" value="C:cytoplasm"/>
    <property type="evidence" value="ECO:0007669"/>
    <property type="project" value="TreeGrafter"/>
</dbReference>
<dbReference type="GO" id="GO:0044550">
    <property type="term" value="P:secondary metabolite biosynthetic process"/>
    <property type="evidence" value="ECO:0007669"/>
    <property type="project" value="TreeGrafter"/>
</dbReference>
<dbReference type="EMBL" id="CAJVRC010000900">
    <property type="protein sequence ID" value="CAG8909346.1"/>
    <property type="molecule type" value="Genomic_DNA"/>
</dbReference>
<name>A0A9W4P7I4_9EURO</name>
<proteinExistence type="inferred from homology"/>
<evidence type="ECO:0000256" key="1">
    <source>
        <dbReference type="ARBA" id="ARBA00022450"/>
    </source>
</evidence>
<dbReference type="SUPFAM" id="SSF47336">
    <property type="entry name" value="ACP-like"/>
    <property type="match status" value="1"/>
</dbReference>
<dbReference type="Proteomes" id="UP001154252">
    <property type="component" value="Unassembled WGS sequence"/>
</dbReference>
<dbReference type="InterPro" id="IPR042099">
    <property type="entry name" value="ANL_N_sf"/>
</dbReference>
<evidence type="ECO:0000313" key="6">
    <source>
        <dbReference type="EMBL" id="CAG8909346.1"/>
    </source>
</evidence>
<dbReference type="GO" id="GO:0031177">
    <property type="term" value="F:phosphopantetheine binding"/>
    <property type="evidence" value="ECO:0007669"/>
    <property type="project" value="InterPro"/>
</dbReference>
<reference evidence="6" key="1">
    <citation type="submission" date="2021-07" db="EMBL/GenBank/DDBJ databases">
        <authorList>
            <person name="Branca A.L. A."/>
        </authorList>
    </citation>
    <scope>NUCLEOTIDE SEQUENCE</scope>
</reference>
<dbReference type="Gene3D" id="3.30.300.30">
    <property type="match status" value="2"/>
</dbReference>
<dbReference type="InterPro" id="IPR023213">
    <property type="entry name" value="CAT-like_dom_sf"/>
</dbReference>
<feature type="domain" description="Carrier" evidence="5">
    <location>
        <begin position="1536"/>
        <end position="1614"/>
    </location>
</feature>
<evidence type="ECO:0000313" key="7">
    <source>
        <dbReference type="Proteomes" id="UP001154252"/>
    </source>
</evidence>
<dbReference type="CDD" id="cd19537">
    <property type="entry name" value="C_NRPS-like"/>
    <property type="match status" value="1"/>
</dbReference>
<sequence>MDLTPRDAVLLLFSRSVLKFPHHVAIEDGPDQRVTYQQLDERSTSLAGHLVAIGVRPGEIIPLITTTCIQMVVGVLGILKAGGIYVPIDRERSPPHRVEYIMQRANNKIVVYTGRSLEPGTRHAVQLPLASHNHSGDFEPLSGRRNDVMAIVFTSGTTDKPKGVQIRSSSVARFVCSPGFNYDVTETDRVLLTLSVGFDACLGTMFNTLCNGGTLVLANPAVLLERARECTVIVATPSIISSLGEPSSAEYPQLSRMFIGGETASQALLQAWGKLHVPIWLAYGPTEATCAILTGIIERNPTTGQFHPTHLGRPIPGSTVMLLGPELCVIEADDEPGEICVSGPCLSAGYLEDEARTKEKFVKFRGRTLYRTGDTAIWSRTSEGDRVLEFKGRNDRIAKIHGFLVNLDQDVDRGILQAFPLLRECYSLIVDHMLCTAVVGDASAYPDDLLMTWREIAAAYTVPDHIFWLDTLPLNSNGKVDRDQLLSVFESSLAQKSYHTIPAAFETLESAIQFWIHREMRLSSELVRAEVSCLALGIHSLAAVQLTTFCRQFGYPVSVADILSGSSIRALSLKTPKSSAQTKSVGQGKPATSSFLTPLQHKLVLETKLDTSLNYAQHLSLYRVGDIAHIKAAWQTVAAEEPLFRTTIREEAEQLVQEITSEVQFIWDDVSVASAQDRQHEIVAVKEKTRLGSRFLAIHYNGRDPHNDEVLLVWTTHRALLDGFSAAILFERVDQARQGIPFPASTPFAQAAKELDQLRISLKLEADKFWDQQKTQVPGGTGEFNISNLPSREAPATNIDYNLSEPINMQQLRKSAQRANVTPAVILHAAWALVVSTYTNNDSVIFGIVLSGRDLPFSWASSVIGPLMNQLPFSCRIRREEPVEYFVQRVQNDLREYSRFQPMDGPSNMPPVATMLVVQPPGLKLAPISIVPIETPVMRDSTSVPLIVDVAGSGEVRLVYRTDRFLPQTIQDIGAVFQNVVRNLTNEPQITIQQCLSKRLSHSMKLQLLKRGNGDRTETRIHETGETLSSLFRATVRANPDTAAIHKNQTTVTYIELLNKASRVAHIIQKLVRPGEVVAVLADRSINWIIGIWAVVISNAVYCPIDVSYPASYQSKLLTISNASLLLLPHSSQKPNDSLEGPISIDMESVLQSLESADFEPWRTQRPSDVAYICFTSGSTGMPKGVMCLHRGLVALQASETTRLGSQPGRRIAQFLAPGFGGCLHEVFSALCYGGTLVLRKYDDDMFSHLDDVDVAIITPSVAAEADATQFPKLRYVSFYFPSLLTYFPVISIDQLQVYFGGEAITEPIVRRWWSPERHLYNIYGSTEATILNCQGSLAPGEPICLGGPVPSSRLYILDDHLEMLPPNTIGDIFIAGVQMSSGYINMPERTEQEFITDPFVGCDEKMYRTGDLGYFDHEGKLWYCSRKDRQVKVRGYRVNLDDIALVIYAAVATVRKAVAVAQPQGIALFICPSGVDKGAIKKALHAALPPHYQPYRIYTLTDIPLSPNGKLDLKSLAHSRETQEDDMELDELGTEPLNDTEKAIQDLWKELLHLDPSQNLSRPSDFFALGGDSIAMLKLVRQINATFNIRLTVRDIILRPTLEELATLVLQEESAARGGSAIAEEFGRPLGRSALSPPELLWAHLYNNSQCQSSFNVPYRATLSPTVDLPTLVSSVEQVLNHHTILRSRFRRMADNTYERVISSDPIIISSQVDNVDDWVNRPFSLDEALVRAVATPDTLLFNISHILCDYGTLAILLRDVGSVYYGKQLPPATREYYDESWGLSNLGSHSEFWATYLKGLQFPRVSRPREGRSYCGTSTLIEISGDTYHRLLTLASDRVFTIQQFGLATTATVLQTLGATDDILMGSAYLNHPNPEDDGAVGLHLEPLPIRVRVEDTAISVGDLLRSVATSSQNAAAHALPWHGLLSQLGIPFPSEHDEVFDCGVTFHDRRRSAHAQLDIEGVDPMPVWPEGSLFSILFEWACTEDQLLLRLQYSTDRFSERFMSVVQGLLRLAIDHMLDTELSLADLRLALQHCFKDACEDAALSATTVRDLARKYLIGPV</sequence>
<comment type="similarity">
    <text evidence="4">Belongs to the NRP synthetase family.</text>
</comment>
<dbReference type="InterPro" id="IPR000873">
    <property type="entry name" value="AMP-dep_synth/lig_dom"/>
</dbReference>
<dbReference type="PROSITE" id="PS00012">
    <property type="entry name" value="PHOSPHOPANTETHEINE"/>
    <property type="match status" value="1"/>
</dbReference>
<dbReference type="InterPro" id="IPR045851">
    <property type="entry name" value="AMP-bd_C_sf"/>
</dbReference>
<evidence type="ECO:0000256" key="2">
    <source>
        <dbReference type="ARBA" id="ARBA00022553"/>
    </source>
</evidence>
<dbReference type="SUPFAM" id="SSF52777">
    <property type="entry name" value="CoA-dependent acyltransferases"/>
    <property type="match status" value="4"/>
</dbReference>
<dbReference type="Gene3D" id="3.30.559.30">
    <property type="entry name" value="Nonribosomal peptide synthetase, condensation domain"/>
    <property type="match status" value="2"/>
</dbReference>
<dbReference type="PROSITE" id="PS50075">
    <property type="entry name" value="CARRIER"/>
    <property type="match status" value="1"/>
</dbReference>
<organism evidence="6 7">
    <name type="scientific">Penicillium egyptiacum</name>
    <dbReference type="NCBI Taxonomy" id="1303716"/>
    <lineage>
        <taxon>Eukaryota</taxon>
        <taxon>Fungi</taxon>
        <taxon>Dikarya</taxon>
        <taxon>Ascomycota</taxon>
        <taxon>Pezizomycotina</taxon>
        <taxon>Eurotiomycetes</taxon>
        <taxon>Eurotiomycetidae</taxon>
        <taxon>Eurotiales</taxon>
        <taxon>Aspergillaceae</taxon>
        <taxon>Penicillium</taxon>
    </lineage>
</organism>
<keyword evidence="7" id="KW-1185">Reference proteome</keyword>
<protein>
    <recommendedName>
        <fullName evidence="5">Carrier domain-containing protein</fullName>
    </recommendedName>
</protein>
<dbReference type="OrthoDB" id="416786at2759"/>
<dbReference type="PANTHER" id="PTHR45527">
    <property type="entry name" value="NONRIBOSOMAL PEPTIDE SYNTHETASE"/>
    <property type="match status" value="1"/>
</dbReference>
<keyword evidence="3" id="KW-0436">Ligase</keyword>
<dbReference type="InterPro" id="IPR009081">
    <property type="entry name" value="PP-bd_ACP"/>
</dbReference>
<dbReference type="SMART" id="SM00823">
    <property type="entry name" value="PKS_PP"/>
    <property type="match status" value="1"/>
</dbReference>
<dbReference type="GO" id="GO:0016874">
    <property type="term" value="F:ligase activity"/>
    <property type="evidence" value="ECO:0007669"/>
    <property type="project" value="UniProtKB-KW"/>
</dbReference>
<dbReference type="PROSITE" id="PS00455">
    <property type="entry name" value="AMP_BINDING"/>
    <property type="match status" value="1"/>
</dbReference>
<keyword evidence="1" id="KW-0596">Phosphopantetheine</keyword>
<dbReference type="InterPro" id="IPR001242">
    <property type="entry name" value="Condensation_dom"/>
</dbReference>